<dbReference type="AlphaFoldDB" id="A3IHF1"/>
<reference evidence="2 3" key="1">
    <citation type="submission" date="2007-03" db="EMBL/GenBank/DDBJ databases">
        <authorList>
            <person name="Stal L."/>
            <person name="Ferriera S."/>
            <person name="Johnson J."/>
            <person name="Kravitz S."/>
            <person name="Beeson K."/>
            <person name="Sutton G."/>
            <person name="Rogers Y.-H."/>
            <person name="Friedman R."/>
            <person name="Frazier M."/>
            <person name="Venter J.C."/>
        </authorList>
    </citation>
    <scope>NUCLEOTIDE SEQUENCE [LARGE SCALE GENOMIC DNA]</scope>
    <source>
        <strain evidence="2 3">CCY0110</strain>
    </source>
</reference>
<proteinExistence type="predicted"/>
<feature type="compositionally biased region" description="Basic and acidic residues" evidence="1">
    <location>
        <begin position="11"/>
        <end position="20"/>
    </location>
</feature>
<dbReference type="Proteomes" id="UP000003781">
    <property type="component" value="Unassembled WGS sequence"/>
</dbReference>
<name>A3IHF1_9CHRO</name>
<evidence type="ECO:0000313" key="2">
    <source>
        <dbReference type="EMBL" id="EAZ93233.1"/>
    </source>
</evidence>
<comment type="caution">
    <text evidence="2">The sequence shown here is derived from an EMBL/GenBank/DDBJ whole genome shotgun (WGS) entry which is preliminary data.</text>
</comment>
<protein>
    <submittedName>
        <fullName evidence="2">Uncharacterized protein</fullName>
    </submittedName>
</protein>
<gene>
    <name evidence="2" type="ORF">CY0110_15597</name>
</gene>
<keyword evidence="3" id="KW-1185">Reference proteome</keyword>
<accession>A3IHF1</accession>
<organism evidence="2 3">
    <name type="scientific">Crocosphaera chwakensis CCY0110</name>
    <dbReference type="NCBI Taxonomy" id="391612"/>
    <lineage>
        <taxon>Bacteria</taxon>
        <taxon>Bacillati</taxon>
        <taxon>Cyanobacteriota</taxon>
        <taxon>Cyanophyceae</taxon>
        <taxon>Oscillatoriophycideae</taxon>
        <taxon>Chroococcales</taxon>
        <taxon>Aphanothecaceae</taxon>
        <taxon>Crocosphaera</taxon>
        <taxon>Crocosphaera chwakensis</taxon>
    </lineage>
</organism>
<evidence type="ECO:0000256" key="1">
    <source>
        <dbReference type="SAM" id="MobiDB-lite"/>
    </source>
</evidence>
<evidence type="ECO:0000313" key="3">
    <source>
        <dbReference type="Proteomes" id="UP000003781"/>
    </source>
</evidence>
<dbReference type="EMBL" id="AAXW01000002">
    <property type="protein sequence ID" value="EAZ93233.1"/>
    <property type="molecule type" value="Genomic_DNA"/>
</dbReference>
<sequence length="20" mass="2162">MHCPVSTGRNPEADSRFSGN</sequence>
<feature type="region of interest" description="Disordered" evidence="1">
    <location>
        <begin position="1"/>
        <end position="20"/>
    </location>
</feature>